<evidence type="ECO:0000313" key="2">
    <source>
        <dbReference type="RefSeq" id="XP_026685259.1"/>
    </source>
</evidence>
<dbReference type="GeneID" id="113470762"/>
<dbReference type="Proteomes" id="UP000079169">
    <property type="component" value="Unplaced"/>
</dbReference>
<dbReference type="RefSeq" id="XP_026685259.1">
    <property type="nucleotide sequence ID" value="XM_026829458.1"/>
</dbReference>
<dbReference type="PANTHER" id="PTHR35450:SF2">
    <property type="entry name" value="REVERSE TRANSCRIPTASE DOMAIN-CONTAINING PROTEIN"/>
    <property type="match status" value="1"/>
</dbReference>
<dbReference type="AlphaFoldDB" id="A0A3Q0J9X7"/>
<dbReference type="KEGG" id="dci:113470762"/>
<proteinExistence type="predicted"/>
<sequence length="148" mass="17350">MEAINSLAVPVIDYSFGIIEWTQEELRKLDTKTRKCLTLFKMLHPRADVIRLYLPRRIWGRGLRNMKDAHDIAILRMGKYINCASENDKVLTIIQQCLNESNTQKNIVNRAERLERNLGIENTHSYSNITAYKNKIKQTYVKINENLK</sequence>
<protein>
    <submittedName>
        <fullName evidence="2">Uncharacterized protein LOC113470762</fullName>
    </submittedName>
</protein>
<dbReference type="PaxDb" id="121845-A0A3Q0J9X7"/>
<dbReference type="STRING" id="121845.A0A3Q0J9X7"/>
<dbReference type="PANTHER" id="PTHR35450">
    <property type="entry name" value="REVERSE TRANSCRIPTASE DOMAIN-CONTAINING PROTEIN"/>
    <property type="match status" value="1"/>
</dbReference>
<gene>
    <name evidence="2" type="primary">LOC113470762</name>
</gene>
<evidence type="ECO:0000313" key="1">
    <source>
        <dbReference type="Proteomes" id="UP000079169"/>
    </source>
</evidence>
<organism evidence="1 2">
    <name type="scientific">Diaphorina citri</name>
    <name type="common">Asian citrus psyllid</name>
    <dbReference type="NCBI Taxonomy" id="121845"/>
    <lineage>
        <taxon>Eukaryota</taxon>
        <taxon>Metazoa</taxon>
        <taxon>Ecdysozoa</taxon>
        <taxon>Arthropoda</taxon>
        <taxon>Hexapoda</taxon>
        <taxon>Insecta</taxon>
        <taxon>Pterygota</taxon>
        <taxon>Neoptera</taxon>
        <taxon>Paraneoptera</taxon>
        <taxon>Hemiptera</taxon>
        <taxon>Sternorrhyncha</taxon>
        <taxon>Psylloidea</taxon>
        <taxon>Psyllidae</taxon>
        <taxon>Diaphorininae</taxon>
        <taxon>Diaphorina</taxon>
    </lineage>
</organism>
<accession>A0A3Q0J9X7</accession>
<name>A0A3Q0J9X7_DIACI</name>
<keyword evidence="1" id="KW-1185">Reference proteome</keyword>
<reference evidence="2" key="1">
    <citation type="submission" date="2025-08" db="UniProtKB">
        <authorList>
            <consortium name="RefSeq"/>
        </authorList>
    </citation>
    <scope>IDENTIFICATION</scope>
</reference>